<feature type="signal peptide" evidence="9">
    <location>
        <begin position="1"/>
        <end position="23"/>
    </location>
</feature>
<sequence length="750" mass="77827">MKRRHSKRALAALLTACMAVSLAACTPPEEAPSPTPSAPAGSVRPTAAAGVSGVFEGSAQGFGGEVTVTLTLTDGALTGVSAVGGEETPDVGGRALTLLPDTMLASGSVAVDGVSGATVTSDAVLAAAAAALAESGAVLTARPVAVEQHMTPGTYYGEAYGKWKEGTIEGERFGSPATILPTRVAVTVDETSILSVVVEDCSDTPGFTDPCIERIPAAIVAQQSVAVDTVTGATLTSQAILNGAAAALTEAGANLAGFSQSAAKSAAAETLDADLVIVGAGAAGTMAALEAMDAGLNVVILEKCGKVGGTSVCSTGFAAVQSGLQKEAGKDANTVDGTFQTLMDFCKWRANAPLVYKILETSAGVVDKLQGLWDQTDDPGVTKVNDIAHDTGKGTHKFDVLYDQFLIPGGVNLLLETTATELIQDGGAVAGVKAVKQDGTQVTVNARATLVCTGGFGGNDEMLTEYFGHDNFYLNGLATNVGDGLNMCLAAGAVLSDEVEPHLAEFCSNKKVDFYAGYMKFMNQAGFLALDPSGQRFVNEEFFVTQALSYGASALRRAGYAYLIFTQEQLDAMTERGLWGVLSEETIDSLKLRARIIVPSYYTLKDEMDAALAAGEAWKADSLEALGQAIGFGDQDIYQKSIEDYLNVLATGEDPLFGKRSDMMPGLDKGPYYAVRVISAIDGTYNGIRVNEDMQALGGDYQPIPGLYVAGQDSGGYFSYPYYEGAGWTQGYAWTSGAVAARHIAETLAD</sequence>
<comment type="cofactor">
    <cofactor evidence="1">
        <name>FMN</name>
        <dbReference type="ChEBI" id="CHEBI:58210"/>
    </cofactor>
</comment>
<dbReference type="Proteomes" id="UP000607645">
    <property type="component" value="Unassembled WGS sequence"/>
</dbReference>
<dbReference type="InterPro" id="IPR050315">
    <property type="entry name" value="FAD-oxidoreductase_2"/>
</dbReference>
<evidence type="ECO:0000256" key="2">
    <source>
        <dbReference type="ARBA" id="ARBA00001974"/>
    </source>
</evidence>
<dbReference type="PROSITE" id="PS51257">
    <property type="entry name" value="PROKAR_LIPOPROTEIN"/>
    <property type="match status" value="1"/>
</dbReference>
<keyword evidence="5" id="KW-0285">Flavoprotein</keyword>
<keyword evidence="9" id="KW-0732">Signal</keyword>
<dbReference type="EC" id="1.3.99.33" evidence="3"/>
<feature type="chain" id="PRO_5039147848" description="Urocanate reductase" evidence="9">
    <location>
        <begin position="24"/>
        <end position="750"/>
    </location>
</feature>
<proteinExistence type="predicted"/>
<evidence type="ECO:0000256" key="5">
    <source>
        <dbReference type="ARBA" id="ARBA00022630"/>
    </source>
</evidence>
<gene>
    <name evidence="11" type="ORF">H8S62_14675</name>
</gene>
<dbReference type="Gene3D" id="3.90.700.10">
    <property type="entry name" value="Succinate dehydrogenase/fumarate reductase flavoprotein, catalytic domain"/>
    <property type="match status" value="1"/>
</dbReference>
<evidence type="ECO:0000256" key="8">
    <source>
        <dbReference type="ARBA" id="ARBA00049922"/>
    </source>
</evidence>
<feature type="domain" description="FMN-binding" evidence="10">
    <location>
        <begin position="161"/>
        <end position="251"/>
    </location>
</feature>
<evidence type="ECO:0000256" key="1">
    <source>
        <dbReference type="ARBA" id="ARBA00001917"/>
    </source>
</evidence>
<dbReference type="RefSeq" id="WP_186920032.1">
    <property type="nucleotide sequence ID" value="NZ_JACOPQ010000013.1"/>
</dbReference>
<dbReference type="InterPro" id="IPR007329">
    <property type="entry name" value="FMN-bd"/>
</dbReference>
<evidence type="ECO:0000259" key="10">
    <source>
        <dbReference type="SMART" id="SM00900"/>
    </source>
</evidence>
<dbReference type="InterPro" id="IPR036188">
    <property type="entry name" value="FAD/NAD-bd_sf"/>
</dbReference>
<organism evidence="11 12">
    <name type="scientific">Lawsonibacter faecis</name>
    <dbReference type="NCBI Taxonomy" id="2763052"/>
    <lineage>
        <taxon>Bacteria</taxon>
        <taxon>Bacillati</taxon>
        <taxon>Bacillota</taxon>
        <taxon>Clostridia</taxon>
        <taxon>Eubacteriales</taxon>
        <taxon>Oscillospiraceae</taxon>
        <taxon>Lawsonibacter</taxon>
    </lineage>
</organism>
<dbReference type="GO" id="GO:0008202">
    <property type="term" value="P:steroid metabolic process"/>
    <property type="evidence" value="ECO:0007669"/>
    <property type="project" value="UniProtKB-ARBA"/>
</dbReference>
<accession>A0A8J6JQ68</accession>
<dbReference type="InterPro" id="IPR027477">
    <property type="entry name" value="Succ_DH/fumarate_Rdtase_cat_sf"/>
</dbReference>
<dbReference type="Gene3D" id="3.50.50.60">
    <property type="entry name" value="FAD/NAD(P)-binding domain"/>
    <property type="match status" value="1"/>
</dbReference>
<evidence type="ECO:0000256" key="4">
    <source>
        <dbReference type="ARBA" id="ARBA00015872"/>
    </source>
</evidence>
<dbReference type="SUPFAM" id="SSF56425">
    <property type="entry name" value="Succinate dehydrogenase/fumarate reductase flavoprotein, catalytic domain"/>
    <property type="match status" value="1"/>
</dbReference>
<evidence type="ECO:0000256" key="7">
    <source>
        <dbReference type="ARBA" id="ARBA00023002"/>
    </source>
</evidence>
<dbReference type="PANTHER" id="PTHR43400:SF10">
    <property type="entry name" value="3-OXOSTEROID 1-DEHYDROGENASE"/>
    <property type="match status" value="1"/>
</dbReference>
<dbReference type="SUPFAM" id="SSF51905">
    <property type="entry name" value="FAD/NAD(P)-binding domain"/>
    <property type="match status" value="1"/>
</dbReference>
<evidence type="ECO:0000256" key="6">
    <source>
        <dbReference type="ARBA" id="ARBA00022827"/>
    </source>
</evidence>
<evidence type="ECO:0000313" key="12">
    <source>
        <dbReference type="Proteomes" id="UP000607645"/>
    </source>
</evidence>
<keyword evidence="6" id="KW-0274">FAD</keyword>
<protein>
    <recommendedName>
        <fullName evidence="4">Urocanate reductase</fullName>
        <ecNumber evidence="3">1.3.99.33</ecNumber>
    </recommendedName>
</protein>
<evidence type="ECO:0000256" key="3">
    <source>
        <dbReference type="ARBA" id="ARBA00013137"/>
    </source>
</evidence>
<keyword evidence="12" id="KW-1185">Reference proteome</keyword>
<evidence type="ECO:0000313" key="11">
    <source>
        <dbReference type="EMBL" id="MBC5738255.1"/>
    </source>
</evidence>
<evidence type="ECO:0000256" key="9">
    <source>
        <dbReference type="SAM" id="SignalP"/>
    </source>
</evidence>
<dbReference type="Pfam" id="PF04205">
    <property type="entry name" value="FMN_bind"/>
    <property type="match status" value="2"/>
</dbReference>
<dbReference type="AlphaFoldDB" id="A0A8J6JQ68"/>
<dbReference type="PRINTS" id="PR00411">
    <property type="entry name" value="PNDRDTASEI"/>
</dbReference>
<dbReference type="GO" id="GO:0016020">
    <property type="term" value="C:membrane"/>
    <property type="evidence" value="ECO:0007669"/>
    <property type="project" value="InterPro"/>
</dbReference>
<feature type="domain" description="FMN-binding" evidence="10">
    <location>
        <begin position="61"/>
        <end position="135"/>
    </location>
</feature>
<name>A0A8J6JQ68_9FIRM</name>
<comment type="caution">
    <text evidence="11">The sequence shown here is derived from an EMBL/GenBank/DDBJ whole genome shotgun (WGS) entry which is preliminary data.</text>
</comment>
<dbReference type="GO" id="GO:0033765">
    <property type="term" value="F:steroid dehydrogenase activity, acting on the CH-CH group of donors"/>
    <property type="evidence" value="ECO:0007669"/>
    <property type="project" value="UniProtKB-ARBA"/>
</dbReference>
<dbReference type="SMART" id="SM00900">
    <property type="entry name" value="FMN_bind"/>
    <property type="match status" value="2"/>
</dbReference>
<keyword evidence="7" id="KW-0560">Oxidoreductase</keyword>
<dbReference type="EMBL" id="JACOPQ010000013">
    <property type="protein sequence ID" value="MBC5738255.1"/>
    <property type="molecule type" value="Genomic_DNA"/>
</dbReference>
<dbReference type="PANTHER" id="PTHR43400">
    <property type="entry name" value="FUMARATE REDUCTASE"/>
    <property type="match status" value="1"/>
</dbReference>
<reference evidence="11" key="1">
    <citation type="submission" date="2020-08" db="EMBL/GenBank/DDBJ databases">
        <title>Genome public.</title>
        <authorList>
            <person name="Liu C."/>
            <person name="Sun Q."/>
        </authorList>
    </citation>
    <scope>NUCLEOTIDE SEQUENCE</scope>
    <source>
        <strain evidence="11">NSJ-52</strain>
    </source>
</reference>
<comment type="catalytic activity">
    <reaction evidence="8">
        <text>dihydrourocanate + A = urocanate + AH2</text>
        <dbReference type="Rhea" id="RHEA:36059"/>
        <dbReference type="ChEBI" id="CHEBI:13193"/>
        <dbReference type="ChEBI" id="CHEBI:17499"/>
        <dbReference type="ChEBI" id="CHEBI:27247"/>
        <dbReference type="ChEBI" id="CHEBI:72991"/>
        <dbReference type="EC" id="1.3.99.33"/>
    </reaction>
</comment>
<dbReference type="GO" id="GO:0010181">
    <property type="term" value="F:FMN binding"/>
    <property type="evidence" value="ECO:0007669"/>
    <property type="project" value="InterPro"/>
</dbReference>
<dbReference type="Gene3D" id="3.90.1010.20">
    <property type="match status" value="2"/>
</dbReference>
<dbReference type="Pfam" id="PF00890">
    <property type="entry name" value="FAD_binding_2"/>
    <property type="match status" value="1"/>
</dbReference>
<dbReference type="InterPro" id="IPR003953">
    <property type="entry name" value="FAD-dep_OxRdtase_2_FAD-bd"/>
</dbReference>
<comment type="cofactor">
    <cofactor evidence="2">
        <name>FAD</name>
        <dbReference type="ChEBI" id="CHEBI:57692"/>
    </cofactor>
</comment>